<evidence type="ECO:0000256" key="3">
    <source>
        <dbReference type="SAM" id="MobiDB-lite"/>
    </source>
</evidence>
<feature type="compositionally biased region" description="Low complexity" evidence="3">
    <location>
        <begin position="376"/>
        <end position="403"/>
    </location>
</feature>
<proteinExistence type="predicted"/>
<sequence length="410" mass="46986">MSYEPFTGTLQEKLREVDQLWSDYNKALQDKTEAQTKLDVLTSYFKEKEMQLQRELGAQEVMRQRKEKDASSAERHVALIEQENSSYKAQLATMKQEMDETNRNFKNQIAAEEKKAHDNWIAARAAERKLEEAKQEAASLRQRLTLVERDRESFGQNQTDGVVKPISTRLVGPNGELDSPPVSQSLTQNSLDAEPGPRPLSIPPCIDNPPLPRLPLPLDRPIPPPPLHPLDPMLRPHFFPRLPFDDRLPPPHFLPDPMRFTAPPPYDRRFSPSYDRERSMTSPRGPYSPPLYRRDREREIDRHSTPPRDSDQRSTSDRFSPPPYRDSRSSSPPHPLPKFHDIPPLHRILPPFPPPLGSLHMRPPPMLRRDLPPDFRPGSRSSDISTSSPRSNQQPSQPRNNRNGGPSTEV</sequence>
<reference evidence="5" key="1">
    <citation type="submission" date="2025-08" db="UniProtKB">
        <authorList>
            <consortium name="RefSeq"/>
        </authorList>
    </citation>
    <scope>IDENTIFICATION</scope>
    <source>
        <tissue evidence="5">Muscle</tissue>
    </source>
</reference>
<evidence type="ECO:0000313" key="5">
    <source>
        <dbReference type="RefSeq" id="XP_013781368.1"/>
    </source>
</evidence>
<organism evidence="4 5">
    <name type="scientific">Limulus polyphemus</name>
    <name type="common">Atlantic horseshoe crab</name>
    <dbReference type="NCBI Taxonomy" id="6850"/>
    <lineage>
        <taxon>Eukaryota</taxon>
        <taxon>Metazoa</taxon>
        <taxon>Ecdysozoa</taxon>
        <taxon>Arthropoda</taxon>
        <taxon>Chelicerata</taxon>
        <taxon>Merostomata</taxon>
        <taxon>Xiphosura</taxon>
        <taxon>Limulidae</taxon>
        <taxon>Limulus</taxon>
    </lineage>
</organism>
<dbReference type="PANTHER" id="PTHR23158:SF33">
    <property type="entry name" value="TRANSPORT AND GOLGI ORGANIZATION PROTEIN 1"/>
    <property type="match status" value="1"/>
</dbReference>
<evidence type="ECO:0000313" key="4">
    <source>
        <dbReference type="Proteomes" id="UP000694941"/>
    </source>
</evidence>
<feature type="compositionally biased region" description="Basic and acidic residues" evidence="3">
    <location>
        <begin position="266"/>
        <end position="279"/>
    </location>
</feature>
<feature type="compositionally biased region" description="Basic and acidic residues" evidence="3">
    <location>
        <begin position="292"/>
        <end position="316"/>
    </location>
</feature>
<dbReference type="GeneID" id="106465677"/>
<gene>
    <name evidence="5" type="primary">LOC106465677</name>
</gene>
<keyword evidence="1 2" id="KW-0175">Coiled coil</keyword>
<feature type="region of interest" description="Disordered" evidence="3">
    <location>
        <begin position="166"/>
        <end position="233"/>
    </location>
</feature>
<protein>
    <submittedName>
        <fullName evidence="5">Leucine-rich repeat extensin-like protein 3</fullName>
    </submittedName>
</protein>
<evidence type="ECO:0000256" key="2">
    <source>
        <dbReference type="SAM" id="Coils"/>
    </source>
</evidence>
<feature type="region of interest" description="Disordered" evidence="3">
    <location>
        <begin position="253"/>
        <end position="410"/>
    </location>
</feature>
<feature type="compositionally biased region" description="Pro residues" evidence="3">
    <location>
        <begin position="350"/>
        <end position="366"/>
    </location>
</feature>
<dbReference type="PANTHER" id="PTHR23158">
    <property type="entry name" value="MELANOMA INHIBITORY ACTIVITY-RELATED"/>
    <property type="match status" value="1"/>
</dbReference>
<dbReference type="InterPro" id="IPR051500">
    <property type="entry name" value="cTAGE_MIA/OTOR"/>
</dbReference>
<accession>A0ABM1BG71</accession>
<dbReference type="Proteomes" id="UP000694941">
    <property type="component" value="Unplaced"/>
</dbReference>
<keyword evidence="4" id="KW-1185">Reference proteome</keyword>
<feature type="compositionally biased region" description="Pro residues" evidence="3">
    <location>
        <begin position="196"/>
        <end position="229"/>
    </location>
</feature>
<dbReference type="RefSeq" id="XP_013781368.1">
    <property type="nucleotide sequence ID" value="XM_013925914.2"/>
</dbReference>
<feature type="coiled-coil region" evidence="2">
    <location>
        <begin position="63"/>
        <end position="150"/>
    </location>
</feature>
<evidence type="ECO:0000256" key="1">
    <source>
        <dbReference type="ARBA" id="ARBA00023054"/>
    </source>
</evidence>
<name>A0ABM1BG71_LIMPO</name>
<feature type="compositionally biased region" description="Polar residues" evidence="3">
    <location>
        <begin position="181"/>
        <end position="191"/>
    </location>
</feature>